<dbReference type="PROSITE" id="PS51918">
    <property type="entry name" value="RADICAL_SAM"/>
    <property type="match status" value="1"/>
</dbReference>
<feature type="region of interest" description="Disordered" evidence="1">
    <location>
        <begin position="39"/>
        <end position="65"/>
    </location>
</feature>
<comment type="caution">
    <text evidence="3">The sequence shown here is derived from an EMBL/GenBank/DDBJ whole genome shotgun (WGS) entry which is preliminary data.</text>
</comment>
<dbReference type="InterPro" id="IPR018768">
    <property type="entry name" value="DUF2344"/>
</dbReference>
<sequence length="1026" mass="115055">MPRQSIDRQSFTRTLESILPLVSKPSRYLGNEFHVVRKHDEEGARPAPSEAATSGTGTSRNGGAVASPVGPRVDWCLVLPEVYEIGMSHWGLKILYEILNGRPDSLAERCYAPWFDMEAQLRRHGLPLYALESKRPLHEFDIVGYSLQYELTYTNVLQCLDLGGIPLRAEDRGENDPLVAAGGPVASNPEPLSDFIDFYLIGDGEDAIHRITEVYRSFIRAESDDTVDAADAGGDKAVDAESGVIASGRRGPTTQRWTRPRREVLRELSKIPGVYVPLMYEARYAEDGRLLETVPRYDDVPKRVLRQFVVDLENAPTPKKPIVPLQEIVQDRLSVEVLRGCTQGCRFCQAGYLYRPIRERSVEKVVEIAEEGLAASGWDEIGLTSLSTADYTQLEPLADVLNARFGSERIGIALPSLRADSFGVEVADKVKETKRTGFTFAPEVGSERLRLAVNKLIRDEEFFQAAHIAYSRGWRLIKMYFMVGLPTETDDDVEGIVHFINTVRSIGRQYGRGTVNASIGAFVPKSHTPFQWDAFEGVESLQRKIKYVRERCHSPWSRVKWHDVRSSHLEAVFSMGDRRLGRSIEWAYRQGARFDGWTEHFDYGLWMRAFAETGIDPDHQTRARGFDEALPWDHIDIRVSKKWLERERKKTSEAIPEIGESLTADCRHGDCTACGIPNLPFDTQLTPALDPEKVTQLVEDARRRSSRREDGGMTWPVRVHFRKVGLSRFLSHLEMGTVLQRAFRMAKVPVAHTQGHVPHPKFAYGPSLSVGIESEAEAFDVELLRPWNDRFVEDLNRVLPQGMEIVEGTAIQVIPGVKRRSLQALARRARYEVELQAITTEERNEMRRTIEAFGRSETCVVERTFWTPQSSREIVDWESPSDPLAVAHERPGAGAGSDADERFPTGKGGNEGPDGSDANEGNRGREGNGGNGGSSNGHGRERNEKPVRMVDLRKAISEITLDESGPRMELELFLAREDGQVANPRVLLERLFRFGPESQARIRVVRTELLTEAGQPIVSAAPVAAS</sequence>
<dbReference type="AlphaFoldDB" id="A0A956LV35"/>
<dbReference type="InterPro" id="IPR023404">
    <property type="entry name" value="rSAM_horseshoe"/>
</dbReference>
<feature type="region of interest" description="Disordered" evidence="1">
    <location>
        <begin position="883"/>
        <end position="947"/>
    </location>
</feature>
<dbReference type="SUPFAM" id="SSF102114">
    <property type="entry name" value="Radical SAM enzymes"/>
    <property type="match status" value="1"/>
</dbReference>
<dbReference type="Pfam" id="PF10105">
    <property type="entry name" value="DUF2344"/>
    <property type="match status" value="1"/>
</dbReference>
<evidence type="ECO:0000256" key="1">
    <source>
        <dbReference type="SAM" id="MobiDB-lite"/>
    </source>
</evidence>
<protein>
    <submittedName>
        <fullName evidence="3">TIGR03960 family B12-binding radical SAM protein</fullName>
    </submittedName>
</protein>
<dbReference type="InterPro" id="IPR023862">
    <property type="entry name" value="CHP03960_rSAM"/>
</dbReference>
<dbReference type="InterPro" id="IPR007197">
    <property type="entry name" value="rSAM"/>
</dbReference>
<evidence type="ECO:0000259" key="2">
    <source>
        <dbReference type="PROSITE" id="PS51918"/>
    </source>
</evidence>
<dbReference type="SFLD" id="SFLDS00029">
    <property type="entry name" value="Radical_SAM"/>
    <property type="match status" value="1"/>
</dbReference>
<dbReference type="GO" id="GO:0003824">
    <property type="term" value="F:catalytic activity"/>
    <property type="evidence" value="ECO:0007669"/>
    <property type="project" value="InterPro"/>
</dbReference>
<dbReference type="Proteomes" id="UP000697710">
    <property type="component" value="Unassembled WGS sequence"/>
</dbReference>
<dbReference type="Pfam" id="PF19864">
    <property type="entry name" value="Radical_SAM_N2"/>
    <property type="match status" value="1"/>
</dbReference>
<dbReference type="InterPro" id="IPR058240">
    <property type="entry name" value="rSAM_sf"/>
</dbReference>
<dbReference type="EMBL" id="JAGQHR010000002">
    <property type="protein sequence ID" value="MCA9726084.1"/>
    <property type="molecule type" value="Genomic_DNA"/>
</dbReference>
<reference evidence="3" key="2">
    <citation type="journal article" date="2021" name="Microbiome">
        <title>Successional dynamics and alternative stable states in a saline activated sludge microbial community over 9 years.</title>
        <authorList>
            <person name="Wang Y."/>
            <person name="Ye J."/>
            <person name="Ju F."/>
            <person name="Liu L."/>
            <person name="Boyd J.A."/>
            <person name="Deng Y."/>
            <person name="Parks D.H."/>
            <person name="Jiang X."/>
            <person name="Yin X."/>
            <person name="Woodcroft B.J."/>
            <person name="Tyson G.W."/>
            <person name="Hugenholtz P."/>
            <person name="Polz M.F."/>
            <person name="Zhang T."/>
        </authorList>
    </citation>
    <scope>NUCLEOTIDE SEQUENCE</scope>
    <source>
        <strain evidence="3">HKST-UBA01</strain>
    </source>
</reference>
<dbReference type="Gene3D" id="3.80.30.20">
    <property type="entry name" value="tm_1862 like domain"/>
    <property type="match status" value="1"/>
</dbReference>
<feature type="compositionally biased region" description="Gly residues" evidence="1">
    <location>
        <begin position="927"/>
        <end position="936"/>
    </location>
</feature>
<dbReference type="SFLD" id="SFLDG01082">
    <property type="entry name" value="B12-binding_domain_containing"/>
    <property type="match status" value="1"/>
</dbReference>
<gene>
    <name evidence="3" type="ORF">KC729_00265</name>
</gene>
<evidence type="ECO:0000313" key="4">
    <source>
        <dbReference type="Proteomes" id="UP000697710"/>
    </source>
</evidence>
<dbReference type="InterPro" id="IPR006638">
    <property type="entry name" value="Elp3/MiaA/NifB-like_rSAM"/>
</dbReference>
<feature type="compositionally biased region" description="Basic and acidic residues" evidence="1">
    <location>
        <begin position="938"/>
        <end position="947"/>
    </location>
</feature>
<dbReference type="Pfam" id="PF04055">
    <property type="entry name" value="Radical_SAM"/>
    <property type="match status" value="1"/>
</dbReference>
<feature type="domain" description="Radical SAM core" evidence="2">
    <location>
        <begin position="327"/>
        <end position="558"/>
    </location>
</feature>
<dbReference type="PANTHER" id="PTHR42731">
    <property type="entry name" value="SLL1084 PROTEIN"/>
    <property type="match status" value="1"/>
</dbReference>
<dbReference type="SMART" id="SM00729">
    <property type="entry name" value="Elp3"/>
    <property type="match status" value="1"/>
</dbReference>
<name>A0A956LV35_UNCEI</name>
<dbReference type="PANTHER" id="PTHR42731:SF1">
    <property type="entry name" value="RADICAL SAM DOMAIN PROTEIN"/>
    <property type="match status" value="1"/>
</dbReference>
<dbReference type="InterPro" id="IPR045784">
    <property type="entry name" value="Radical_SAM_N2"/>
</dbReference>
<evidence type="ECO:0000313" key="3">
    <source>
        <dbReference type="EMBL" id="MCA9726084.1"/>
    </source>
</evidence>
<dbReference type="NCBIfam" id="TIGR03960">
    <property type="entry name" value="rSAM_fuse_unch"/>
    <property type="match status" value="1"/>
</dbReference>
<organism evidence="3 4">
    <name type="scientific">Eiseniibacteriota bacterium</name>
    <dbReference type="NCBI Taxonomy" id="2212470"/>
    <lineage>
        <taxon>Bacteria</taxon>
        <taxon>Candidatus Eiseniibacteriota</taxon>
    </lineage>
</organism>
<feature type="compositionally biased region" description="Polar residues" evidence="1">
    <location>
        <begin position="51"/>
        <end position="61"/>
    </location>
</feature>
<reference evidence="3" key="1">
    <citation type="submission" date="2020-04" db="EMBL/GenBank/DDBJ databases">
        <authorList>
            <person name="Zhang T."/>
        </authorList>
    </citation>
    <scope>NUCLEOTIDE SEQUENCE</scope>
    <source>
        <strain evidence="3">HKST-UBA01</strain>
    </source>
</reference>
<accession>A0A956LV35</accession>
<dbReference type="NCBIfam" id="TIGR03936">
    <property type="entry name" value="sam_1_link_chp"/>
    <property type="match status" value="1"/>
</dbReference>
<proteinExistence type="predicted"/>
<dbReference type="CDD" id="cd01335">
    <property type="entry name" value="Radical_SAM"/>
    <property type="match status" value="1"/>
</dbReference>
<dbReference type="GO" id="GO:0051536">
    <property type="term" value="F:iron-sulfur cluster binding"/>
    <property type="evidence" value="ECO:0007669"/>
    <property type="project" value="InterPro"/>
</dbReference>